<accession>A0A0H3A8W0</accession>
<feature type="transmembrane region" description="Helical" evidence="6">
    <location>
        <begin position="123"/>
        <end position="144"/>
    </location>
</feature>
<organism evidence="7 8">
    <name type="scientific">Nitratidesulfovibrio vulgaris (strain DP4)</name>
    <name type="common">Desulfovibrio vulgaris</name>
    <dbReference type="NCBI Taxonomy" id="391774"/>
    <lineage>
        <taxon>Bacteria</taxon>
        <taxon>Pseudomonadati</taxon>
        <taxon>Thermodesulfobacteriota</taxon>
        <taxon>Desulfovibrionia</taxon>
        <taxon>Desulfovibrionales</taxon>
        <taxon>Desulfovibrionaceae</taxon>
        <taxon>Nitratidesulfovibrio</taxon>
    </lineage>
</organism>
<reference evidence="8" key="1">
    <citation type="journal article" date="2009" name="Environ. Microbiol.">
        <title>Contribution of mobile genetic elements to Desulfovibrio vulgaris genome plasticity.</title>
        <authorList>
            <person name="Walker C.B."/>
            <person name="Stolyar S."/>
            <person name="Chivian D."/>
            <person name="Pinel N."/>
            <person name="Gabster J.A."/>
            <person name="Dehal P.S."/>
            <person name="He Z."/>
            <person name="Yang Z.K."/>
            <person name="Yen H.C."/>
            <person name="Zhou J."/>
            <person name="Wall J.D."/>
            <person name="Hazen T.C."/>
            <person name="Arkin A.P."/>
            <person name="Stahl D.A."/>
        </authorList>
    </citation>
    <scope>NUCLEOTIDE SEQUENCE [LARGE SCALE GENOMIC DNA]</scope>
    <source>
        <strain evidence="8">DP4</strain>
    </source>
</reference>
<dbReference type="KEGG" id="dvl:Dvul_1685"/>
<evidence type="ECO:0000256" key="2">
    <source>
        <dbReference type="ARBA" id="ARBA00022475"/>
    </source>
</evidence>
<keyword evidence="3 6" id="KW-0812">Transmembrane</keyword>
<feature type="transmembrane region" description="Helical" evidence="6">
    <location>
        <begin position="6"/>
        <end position="25"/>
    </location>
</feature>
<proteinExistence type="predicted"/>
<evidence type="ECO:0000313" key="7">
    <source>
        <dbReference type="EMBL" id="ABM28702.1"/>
    </source>
</evidence>
<feature type="transmembrane region" description="Helical" evidence="6">
    <location>
        <begin position="272"/>
        <end position="297"/>
    </location>
</feature>
<dbReference type="PANTHER" id="PTHR34697">
    <property type="entry name" value="PHOSPHATIDYLGLYCEROL LYSYLTRANSFERASE"/>
    <property type="match status" value="1"/>
</dbReference>
<dbReference type="AlphaFoldDB" id="A0A0H3A8W0"/>
<evidence type="ECO:0000256" key="4">
    <source>
        <dbReference type="ARBA" id="ARBA00022989"/>
    </source>
</evidence>
<evidence type="ECO:0000256" key="1">
    <source>
        <dbReference type="ARBA" id="ARBA00004651"/>
    </source>
</evidence>
<evidence type="ECO:0000256" key="6">
    <source>
        <dbReference type="SAM" id="Phobius"/>
    </source>
</evidence>
<dbReference type="PANTHER" id="PTHR34697:SF2">
    <property type="entry name" value="PHOSPHATIDYLGLYCEROL LYSYLTRANSFERASE"/>
    <property type="match status" value="1"/>
</dbReference>
<feature type="transmembrane region" description="Helical" evidence="6">
    <location>
        <begin position="164"/>
        <end position="182"/>
    </location>
</feature>
<dbReference type="InterPro" id="IPR051211">
    <property type="entry name" value="PG_lysyltransferase"/>
</dbReference>
<feature type="transmembrane region" description="Helical" evidence="6">
    <location>
        <begin position="231"/>
        <end position="252"/>
    </location>
</feature>
<keyword evidence="2" id="KW-1003">Cell membrane</keyword>
<dbReference type="GO" id="GO:0016755">
    <property type="term" value="F:aminoacyltransferase activity"/>
    <property type="evidence" value="ECO:0007669"/>
    <property type="project" value="TreeGrafter"/>
</dbReference>
<keyword evidence="4 6" id="KW-1133">Transmembrane helix</keyword>
<feature type="transmembrane region" description="Helical" evidence="6">
    <location>
        <begin position="487"/>
        <end position="506"/>
    </location>
</feature>
<evidence type="ECO:0000256" key="5">
    <source>
        <dbReference type="ARBA" id="ARBA00023136"/>
    </source>
</evidence>
<feature type="transmembrane region" description="Helical" evidence="6">
    <location>
        <begin position="83"/>
        <end position="102"/>
    </location>
</feature>
<dbReference type="Proteomes" id="UP000009173">
    <property type="component" value="Chromosome"/>
</dbReference>
<dbReference type="GO" id="GO:0005886">
    <property type="term" value="C:plasma membrane"/>
    <property type="evidence" value="ECO:0007669"/>
    <property type="project" value="UniProtKB-SubCell"/>
</dbReference>
<feature type="transmembrane region" description="Helical" evidence="6">
    <location>
        <begin position="318"/>
        <end position="341"/>
    </location>
</feature>
<evidence type="ECO:0000313" key="8">
    <source>
        <dbReference type="Proteomes" id="UP000009173"/>
    </source>
</evidence>
<keyword evidence="5 6" id="KW-0472">Membrane</keyword>
<feature type="transmembrane region" description="Helical" evidence="6">
    <location>
        <begin position="392"/>
        <end position="411"/>
    </location>
</feature>
<name>A0A0H3A8W0_NITV4</name>
<comment type="subcellular location">
    <subcellularLocation>
        <location evidence="1">Cell membrane</location>
        <topology evidence="1">Multi-pass membrane protein</topology>
    </subcellularLocation>
</comment>
<gene>
    <name evidence="7" type="ordered locus">Dvul_1685</name>
</gene>
<dbReference type="RefSeq" id="WP_011792417.1">
    <property type="nucleotide sequence ID" value="NC_008751.1"/>
</dbReference>
<sequence precursor="true">MNRHLRSLGSFVVLCIFAGAAWLLYHEVRKYHLADIRQSIELIPDLRLLASFGLMIVNYLILVGYDALALKAIGRPLPLGKTALVSFVGCACSYNFGALLGGSSVRYRFYSAWGFTIPDVVRLVLMLAVTFWVGALGLAGLSFVIEPLPLPPGLGLPIDDVRPLGFALLAATTGYLLLTFFVRKPLHFFGREFALPCPKIAFAQTLTACADLVAAAGCLYMLMPSDLGLDFLTFLAVYLLATVVVVLTHVPGGAGVFELVILSLSQTTHPQAVIAALLAFRVIYYLLPLLFAALLLAGYEVQVRRHQAEKAFRDAGRWMWVLSHILLSYVTFAAGVILLLSGSIPPNKLLIAQSPLVVPPAVQEAAHILGSMAGAGLLLLSRGIERRLASVWKVVVTLLLTGMVCALLKGFDWHEAVLLSFALAGLLGSRRRFYRKSSLIREEYPLRWFFASAAVIGCAGAVALFAFGDAGTGMRGLWEAISDDAGAARAVRGIAAACAVMVAFTLRRLLLPLHKQ</sequence>
<dbReference type="GO" id="GO:0055091">
    <property type="term" value="P:phospholipid homeostasis"/>
    <property type="evidence" value="ECO:0007669"/>
    <property type="project" value="TreeGrafter"/>
</dbReference>
<dbReference type="EMBL" id="CP000527">
    <property type="protein sequence ID" value="ABM28702.1"/>
    <property type="molecule type" value="Genomic_DNA"/>
</dbReference>
<feature type="transmembrane region" description="Helical" evidence="6">
    <location>
        <begin position="446"/>
        <end position="467"/>
    </location>
</feature>
<evidence type="ECO:0000256" key="3">
    <source>
        <dbReference type="ARBA" id="ARBA00022692"/>
    </source>
</evidence>
<feature type="transmembrane region" description="Helical" evidence="6">
    <location>
        <begin position="46"/>
        <end position="63"/>
    </location>
</feature>
<protein>
    <submittedName>
        <fullName evidence="7">Membrane protein, putative</fullName>
    </submittedName>
</protein>
<feature type="transmembrane region" description="Helical" evidence="6">
    <location>
        <begin position="361"/>
        <end position="380"/>
    </location>
</feature>
<dbReference type="HOGENOM" id="CLU_037305_0_0_7"/>
<feature type="transmembrane region" description="Helical" evidence="6">
    <location>
        <begin position="417"/>
        <end position="434"/>
    </location>
</feature>